<dbReference type="PIRSF" id="PIRSF029347">
    <property type="entry name" value="RecF"/>
    <property type="match status" value="1"/>
</dbReference>
<dbReference type="RefSeq" id="WP_030431359.1">
    <property type="nucleotide sequence ID" value="NZ_JOEF01000019.1"/>
</dbReference>
<dbReference type="FunFam" id="3.40.50.300:FF:002534">
    <property type="entry name" value="Putative RecF protein"/>
    <property type="match status" value="1"/>
</dbReference>
<dbReference type="Proteomes" id="UP000183376">
    <property type="component" value="Chromosome I"/>
</dbReference>
<dbReference type="PANTHER" id="PTHR32182:SF25">
    <property type="entry name" value="SLR1056 PROTEIN"/>
    <property type="match status" value="1"/>
</dbReference>
<dbReference type="InterPro" id="IPR014555">
    <property type="entry name" value="RecF-like"/>
</dbReference>
<name>A0A1G9VQY1_ALLAB</name>
<accession>A0A1G9VQY1</accession>
<reference evidence="3 4" key="1">
    <citation type="submission" date="2016-10" db="EMBL/GenBank/DDBJ databases">
        <authorList>
            <person name="de Groot N.N."/>
        </authorList>
    </citation>
    <scope>NUCLEOTIDE SEQUENCE [LARGE SCALE GENOMIC DNA]</scope>
    <source>
        <strain evidence="3 4">DSM 44149</strain>
    </source>
</reference>
<dbReference type="SUPFAM" id="SSF52540">
    <property type="entry name" value="P-loop containing nucleoside triphosphate hydrolases"/>
    <property type="match status" value="1"/>
</dbReference>
<dbReference type="Pfam" id="PF13304">
    <property type="entry name" value="AAA_21"/>
    <property type="match status" value="1"/>
</dbReference>
<dbReference type="eggNOG" id="COG4637">
    <property type="taxonomic scope" value="Bacteria"/>
</dbReference>
<evidence type="ECO:0000256" key="1">
    <source>
        <dbReference type="ARBA" id="ARBA00023236"/>
    </source>
</evidence>
<proteinExistence type="predicted"/>
<sequence>MLRTLAVENYRSLLDLVLPLSRLTVVTGANGSGKSSLYRAMRLLADAARNGAVAALAREGGLSSTLWAGPETIGRAVREGRAPVQGTRRSKPVGLRLGFAGDEFGYALDLGLPVPQPGPTAFNRDPEIKRESVWSGPVLRTSALLADRAGPVVRARGADGAWGEDHHKIGLTDSMLSEFADPRASPEVLVLREKIRSWRFYDHFRTDAGAPARQTRVGTRTPVLDHEGADLAAALQTIIEIGDPDALASAIDDAFPGSRLEVEVTGTDGRFELRFRQHGLLRPLSAAELSDGTLRYLLWVAALLSPRPPELLVLNEPETSLHPDLLPALAALIATAAKRTQVVVVSHARPLVRALEVIDGDAATLELEKDFGATVLAGQDRLDRPAWHWPKR</sequence>
<evidence type="ECO:0000313" key="3">
    <source>
        <dbReference type="EMBL" id="SDM74632.1"/>
    </source>
</evidence>
<keyword evidence="1" id="KW-0227">DNA damage</keyword>
<protein>
    <submittedName>
        <fullName evidence="3">Predicted ATPase</fullName>
    </submittedName>
</protein>
<dbReference type="Gene3D" id="3.40.50.300">
    <property type="entry name" value="P-loop containing nucleotide triphosphate hydrolases"/>
    <property type="match status" value="2"/>
</dbReference>
<dbReference type="STRING" id="211114.SAMN04489726_3185"/>
<evidence type="ECO:0000313" key="4">
    <source>
        <dbReference type="Proteomes" id="UP000183376"/>
    </source>
</evidence>
<dbReference type="GO" id="GO:0005524">
    <property type="term" value="F:ATP binding"/>
    <property type="evidence" value="ECO:0007669"/>
    <property type="project" value="InterPro"/>
</dbReference>
<dbReference type="GO" id="GO:0006302">
    <property type="term" value="P:double-strand break repair"/>
    <property type="evidence" value="ECO:0007669"/>
    <property type="project" value="TreeGrafter"/>
</dbReference>
<keyword evidence="1" id="KW-0742">SOS response</keyword>
<dbReference type="OrthoDB" id="104167at2"/>
<dbReference type="InterPro" id="IPR027417">
    <property type="entry name" value="P-loop_NTPase"/>
</dbReference>
<dbReference type="FunFam" id="3.40.50.300:FF:002708">
    <property type="entry name" value="FeS assembly ATPase SufC"/>
    <property type="match status" value="1"/>
</dbReference>
<feature type="domain" description="ATPase AAA-type core" evidence="2">
    <location>
        <begin position="23"/>
        <end position="347"/>
    </location>
</feature>
<dbReference type="AlphaFoldDB" id="A0A1G9VQY1"/>
<dbReference type="GO" id="GO:0016887">
    <property type="term" value="F:ATP hydrolysis activity"/>
    <property type="evidence" value="ECO:0007669"/>
    <property type="project" value="InterPro"/>
</dbReference>
<organism evidence="3 4">
    <name type="scientific">Allokutzneria albata</name>
    <name type="common">Kibdelosporangium albatum</name>
    <dbReference type="NCBI Taxonomy" id="211114"/>
    <lineage>
        <taxon>Bacteria</taxon>
        <taxon>Bacillati</taxon>
        <taxon>Actinomycetota</taxon>
        <taxon>Actinomycetes</taxon>
        <taxon>Pseudonocardiales</taxon>
        <taxon>Pseudonocardiaceae</taxon>
        <taxon>Allokutzneria</taxon>
    </lineage>
</organism>
<dbReference type="PANTHER" id="PTHR32182">
    <property type="entry name" value="DNA REPLICATION AND REPAIR PROTEIN RECF"/>
    <property type="match status" value="1"/>
</dbReference>
<dbReference type="GO" id="GO:0000731">
    <property type="term" value="P:DNA synthesis involved in DNA repair"/>
    <property type="evidence" value="ECO:0007669"/>
    <property type="project" value="TreeGrafter"/>
</dbReference>
<dbReference type="GO" id="GO:0009432">
    <property type="term" value="P:SOS response"/>
    <property type="evidence" value="ECO:0007669"/>
    <property type="project" value="UniProtKB-KW"/>
</dbReference>
<gene>
    <name evidence="3" type="ORF">SAMN04489726_3185</name>
</gene>
<evidence type="ECO:0000259" key="2">
    <source>
        <dbReference type="Pfam" id="PF13304"/>
    </source>
</evidence>
<keyword evidence="4" id="KW-1185">Reference proteome</keyword>
<dbReference type="InterPro" id="IPR003959">
    <property type="entry name" value="ATPase_AAA_core"/>
</dbReference>
<dbReference type="EMBL" id="LT629701">
    <property type="protein sequence ID" value="SDM74632.1"/>
    <property type="molecule type" value="Genomic_DNA"/>
</dbReference>